<evidence type="ECO:0000313" key="2">
    <source>
        <dbReference type="EMBL" id="KKL98499.1"/>
    </source>
</evidence>
<dbReference type="AlphaFoldDB" id="A0A0F9GI36"/>
<comment type="caution">
    <text evidence="2">The sequence shown here is derived from an EMBL/GenBank/DDBJ whole genome shotgun (WGS) entry which is preliminary data.</text>
</comment>
<keyword evidence="1" id="KW-1133">Transmembrane helix</keyword>
<protein>
    <submittedName>
        <fullName evidence="2">Uncharacterized protein</fullName>
    </submittedName>
</protein>
<feature type="transmembrane region" description="Helical" evidence="1">
    <location>
        <begin position="81"/>
        <end position="100"/>
    </location>
</feature>
<keyword evidence="1" id="KW-0812">Transmembrane</keyword>
<gene>
    <name evidence="2" type="ORF">LCGC14_1823780</name>
</gene>
<evidence type="ECO:0000256" key="1">
    <source>
        <dbReference type="SAM" id="Phobius"/>
    </source>
</evidence>
<proteinExistence type="predicted"/>
<sequence length="185" mass="20710">MYLYYTLSNDACIRMCSLLAETHGDLRYLAVYFNNEVQARDCLYCRFFILVFLFQSACFVNKQMLYVSYYNNKGVNNMRKLISLLAITLMFIAAASGVYAHQMIGITGASVTPTVAAPGDPLLVSFDYDTNHWNHSLPNTPWTKDGWRLLWDGVMPSIASGLGPGSHPVDNVVKTYSVNTTINVP</sequence>
<dbReference type="EMBL" id="LAZR01017905">
    <property type="protein sequence ID" value="KKL98499.1"/>
    <property type="molecule type" value="Genomic_DNA"/>
</dbReference>
<name>A0A0F9GI36_9ZZZZ</name>
<reference evidence="2" key="1">
    <citation type="journal article" date="2015" name="Nature">
        <title>Complex archaea that bridge the gap between prokaryotes and eukaryotes.</title>
        <authorList>
            <person name="Spang A."/>
            <person name="Saw J.H."/>
            <person name="Jorgensen S.L."/>
            <person name="Zaremba-Niedzwiedzka K."/>
            <person name="Martijn J."/>
            <person name="Lind A.E."/>
            <person name="van Eijk R."/>
            <person name="Schleper C."/>
            <person name="Guy L."/>
            <person name="Ettema T.J."/>
        </authorList>
    </citation>
    <scope>NUCLEOTIDE SEQUENCE</scope>
</reference>
<organism evidence="2">
    <name type="scientific">marine sediment metagenome</name>
    <dbReference type="NCBI Taxonomy" id="412755"/>
    <lineage>
        <taxon>unclassified sequences</taxon>
        <taxon>metagenomes</taxon>
        <taxon>ecological metagenomes</taxon>
    </lineage>
</organism>
<feature type="transmembrane region" description="Helical" evidence="1">
    <location>
        <begin position="43"/>
        <end position="60"/>
    </location>
</feature>
<feature type="non-terminal residue" evidence="2">
    <location>
        <position position="185"/>
    </location>
</feature>
<accession>A0A0F9GI36</accession>
<keyword evidence="1" id="KW-0472">Membrane</keyword>